<evidence type="ECO:0000256" key="1">
    <source>
        <dbReference type="ARBA" id="ARBA00022723"/>
    </source>
</evidence>
<dbReference type="Pfam" id="PF00097">
    <property type="entry name" value="zf-C3HC4"/>
    <property type="match status" value="1"/>
</dbReference>
<dbReference type="InterPro" id="IPR017907">
    <property type="entry name" value="Znf_RING_CS"/>
</dbReference>
<reference evidence="8" key="1">
    <citation type="submission" date="2018-06" db="EMBL/GenBank/DDBJ databases">
        <authorList>
            <person name="Guldener U."/>
        </authorList>
    </citation>
    <scope>NUCLEOTIDE SEQUENCE [LARGE SCALE GENOMIC DNA]</scope>
    <source>
        <strain evidence="8">UTAD17</strain>
    </source>
</reference>
<evidence type="ECO:0000256" key="4">
    <source>
        <dbReference type="PROSITE-ProRule" id="PRU00175"/>
    </source>
</evidence>
<evidence type="ECO:0000313" key="7">
    <source>
        <dbReference type="EMBL" id="SSD58539.1"/>
    </source>
</evidence>
<dbReference type="SMART" id="SM00184">
    <property type="entry name" value="RING"/>
    <property type="match status" value="1"/>
</dbReference>
<dbReference type="GO" id="GO:0016567">
    <property type="term" value="P:protein ubiquitination"/>
    <property type="evidence" value="ECO:0007669"/>
    <property type="project" value="UniProtKB-UniPathway"/>
</dbReference>
<dbReference type="AlphaFoldDB" id="A0A376B1N8"/>
<keyword evidence="1" id="KW-0479">Metal-binding</keyword>
<gene>
    <name evidence="7" type="ORF">SCODWIG_00300</name>
</gene>
<dbReference type="GO" id="GO:0061630">
    <property type="term" value="F:ubiquitin protein ligase activity"/>
    <property type="evidence" value="ECO:0007669"/>
    <property type="project" value="InterPro"/>
</dbReference>
<dbReference type="InterPro" id="IPR018957">
    <property type="entry name" value="Znf_C3HC4_RING-type"/>
</dbReference>
<keyword evidence="3" id="KW-0862">Zinc</keyword>
<evidence type="ECO:0000256" key="5">
    <source>
        <dbReference type="SAM" id="MobiDB-lite"/>
    </source>
</evidence>
<feature type="region of interest" description="Disordered" evidence="5">
    <location>
        <begin position="1"/>
        <end position="65"/>
    </location>
</feature>
<dbReference type="InterPro" id="IPR013083">
    <property type="entry name" value="Znf_RING/FYVE/PHD"/>
</dbReference>
<accession>A0A376B1N8</accession>
<feature type="compositionally biased region" description="Basic and acidic residues" evidence="5">
    <location>
        <begin position="53"/>
        <end position="65"/>
    </location>
</feature>
<name>A0A376B1N8_9ASCO</name>
<evidence type="ECO:0000256" key="3">
    <source>
        <dbReference type="ARBA" id="ARBA00022833"/>
    </source>
</evidence>
<dbReference type="InterPro" id="IPR001841">
    <property type="entry name" value="Znf_RING"/>
</dbReference>
<dbReference type="PANTHER" id="PTHR22894">
    <property type="entry name" value="RING-TYPE DOMAIN-CONTAINING PROTEIN"/>
    <property type="match status" value="1"/>
</dbReference>
<dbReference type="EMBL" id="UFAJ01000022">
    <property type="protein sequence ID" value="SSD58539.1"/>
    <property type="molecule type" value="Genomic_DNA"/>
</dbReference>
<dbReference type="Gene3D" id="3.30.40.10">
    <property type="entry name" value="Zinc/RING finger domain, C3HC4 (zinc finger)"/>
    <property type="match status" value="1"/>
</dbReference>
<dbReference type="SUPFAM" id="SSF57850">
    <property type="entry name" value="RING/U-box"/>
    <property type="match status" value="1"/>
</dbReference>
<keyword evidence="2 4" id="KW-0863">Zinc-finger</keyword>
<dbReference type="PANTHER" id="PTHR22894:SF5">
    <property type="entry name" value="RING-TYPE DOMAIN-CONTAINING PROTEIN"/>
    <property type="match status" value="1"/>
</dbReference>
<dbReference type="GO" id="GO:0008270">
    <property type="term" value="F:zinc ion binding"/>
    <property type="evidence" value="ECO:0007669"/>
    <property type="project" value="UniProtKB-KW"/>
</dbReference>
<evidence type="ECO:0000313" key="8">
    <source>
        <dbReference type="Proteomes" id="UP000262825"/>
    </source>
</evidence>
<dbReference type="UniPathway" id="UPA00143"/>
<dbReference type="PROSITE" id="PS00518">
    <property type="entry name" value="ZF_RING_1"/>
    <property type="match status" value="1"/>
</dbReference>
<evidence type="ECO:0000259" key="6">
    <source>
        <dbReference type="PROSITE" id="PS50089"/>
    </source>
</evidence>
<organism evidence="7 8">
    <name type="scientific">Saccharomycodes ludwigii</name>
    <dbReference type="NCBI Taxonomy" id="36035"/>
    <lineage>
        <taxon>Eukaryota</taxon>
        <taxon>Fungi</taxon>
        <taxon>Dikarya</taxon>
        <taxon>Ascomycota</taxon>
        <taxon>Saccharomycotina</taxon>
        <taxon>Saccharomycetes</taxon>
        <taxon>Saccharomycodales</taxon>
        <taxon>Saccharomycodaceae</taxon>
        <taxon>Saccharomycodes</taxon>
    </lineage>
</organism>
<proteinExistence type="predicted"/>
<feature type="domain" description="RING-type" evidence="6">
    <location>
        <begin position="129"/>
        <end position="173"/>
    </location>
</feature>
<protein>
    <recommendedName>
        <fullName evidence="6">RING-type domain-containing protein</fullName>
    </recommendedName>
</protein>
<evidence type="ECO:0000256" key="2">
    <source>
        <dbReference type="ARBA" id="ARBA00022771"/>
    </source>
</evidence>
<dbReference type="PROSITE" id="PS50089">
    <property type="entry name" value="ZF_RING_2"/>
    <property type="match status" value="1"/>
</dbReference>
<sequence>MVSQNTKSIEMLKQSQDPHNKRRKLMNKNKNATSKEGEVEAETSTEDMNVVTEEVKDNHRDYKENKVDPTDLESIDENDIKNQQLVEIVDDDEIEIIEKPQVPEENLKNSAGDIKKPNEENKSLTEYKCPICFEPPSAAVITICGHVFCTECLFQMLNSSRTHRKPGVCALCRTQVPLNKFKLIIMRKRTIKKKITKSSIGDEN</sequence>
<keyword evidence="8" id="KW-1185">Reference proteome</keyword>
<dbReference type="Proteomes" id="UP000262825">
    <property type="component" value="Unassembled WGS sequence"/>
</dbReference>
<feature type="compositionally biased region" description="Polar residues" evidence="5">
    <location>
        <begin position="1"/>
        <end position="17"/>
    </location>
</feature>
<dbReference type="InterPro" id="IPR038896">
    <property type="entry name" value="RNF170"/>
</dbReference>
<dbReference type="VEuPathDB" id="FungiDB:SCODWIG_00300"/>